<keyword evidence="1" id="KW-1133">Transmembrane helix</keyword>
<sequence length="512" mass="57208">MRRHPGKWLVLLLVPFFLLAGHVELSVDKHEIAQGDTVTFTITAEGDDVSFPVVREVGGFPILGTSQRSNISIINGRVTKSVVKSYTFAPMQDVTIPALTVTVDAEPFQTDPVKIRVLKSPKHSSGGSEAELKIRVEKTHVMVGEPIKLDVVVKYKENAGFVQLDLQPPEFPNFWIKKVGDAEDGMEGAYRTKTQHYLLFPQKAGSYTLGPLTVRLAKRVRIKQPFANDPFFDDDFFNGFFAKLKWSRIASNSVQVSVDPLPGGVELYGRFDIIATVDKSEVEANRPVRLTIRISGEGNIDDIGKFEPKIPDAVVYADEPSIKERLRHGRYGGTFEQTVTIIADHDFTIPALSLRYYDSQKRELVEKRTKPFHIKVIGGVPAAVTRSEQKAQKIEAPSVQKEAAAKSGESTRGDGWIYLIAGFLFGAGSLYGFMVFRRKPRASGSSDIVEAVLRAKNDKRVLELLLPYAAEDERLKEIVRRLEENLFAEGHNTIDKKEIVRILEEILPEESD</sequence>
<proteinExistence type="predicted"/>
<dbReference type="RefSeq" id="WP_286336930.1">
    <property type="nucleotide sequence ID" value="NZ_AP027370.1"/>
</dbReference>
<keyword evidence="1" id="KW-0812">Transmembrane</keyword>
<dbReference type="Proteomes" id="UP001321445">
    <property type="component" value="Chromosome"/>
</dbReference>
<reference evidence="2 3" key="1">
    <citation type="submission" date="2023-03" db="EMBL/GenBank/DDBJ databases">
        <title>Description of Hydrogenimonas sp. ISO32.</title>
        <authorList>
            <person name="Mino S."/>
            <person name="Fukazawa S."/>
            <person name="Sawabe T."/>
        </authorList>
    </citation>
    <scope>NUCLEOTIDE SEQUENCE [LARGE SCALE GENOMIC DNA]</scope>
    <source>
        <strain evidence="2 3">ISO32</strain>
    </source>
</reference>
<dbReference type="PANTHER" id="PTHR40940:SF2">
    <property type="entry name" value="BATD"/>
    <property type="match status" value="1"/>
</dbReference>
<dbReference type="PANTHER" id="PTHR40940">
    <property type="entry name" value="PROTEIN BATD-RELATED"/>
    <property type="match status" value="1"/>
</dbReference>
<evidence type="ECO:0000313" key="3">
    <source>
        <dbReference type="Proteomes" id="UP001321445"/>
    </source>
</evidence>
<keyword evidence="3" id="KW-1185">Reference proteome</keyword>
<gene>
    <name evidence="2" type="ORF">HCR_00260</name>
</gene>
<name>A0ABN6WSE5_9BACT</name>
<protein>
    <recommendedName>
        <fullName evidence="4">BatD</fullName>
    </recommendedName>
</protein>
<feature type="transmembrane region" description="Helical" evidence="1">
    <location>
        <begin position="416"/>
        <end position="436"/>
    </location>
</feature>
<evidence type="ECO:0008006" key="4">
    <source>
        <dbReference type="Google" id="ProtNLM"/>
    </source>
</evidence>
<organism evidence="2 3">
    <name type="scientific">Hydrogenimonas cancrithermarum</name>
    <dbReference type="NCBI Taxonomy" id="2993563"/>
    <lineage>
        <taxon>Bacteria</taxon>
        <taxon>Pseudomonadati</taxon>
        <taxon>Campylobacterota</taxon>
        <taxon>Epsilonproteobacteria</taxon>
        <taxon>Campylobacterales</taxon>
        <taxon>Hydrogenimonadaceae</taxon>
        <taxon>Hydrogenimonas</taxon>
    </lineage>
</organism>
<evidence type="ECO:0000313" key="2">
    <source>
        <dbReference type="EMBL" id="BDY11714.1"/>
    </source>
</evidence>
<keyword evidence="1" id="KW-0472">Membrane</keyword>
<dbReference type="Pfam" id="PF13584">
    <property type="entry name" value="BatD"/>
    <property type="match status" value="3"/>
</dbReference>
<evidence type="ECO:0000256" key="1">
    <source>
        <dbReference type="SAM" id="Phobius"/>
    </source>
</evidence>
<dbReference type="EMBL" id="AP027370">
    <property type="protein sequence ID" value="BDY11714.1"/>
    <property type="molecule type" value="Genomic_DNA"/>
</dbReference>
<dbReference type="InterPro" id="IPR025738">
    <property type="entry name" value="BatD"/>
</dbReference>
<accession>A0ABN6WSE5</accession>